<organism evidence="2 3">
    <name type="scientific">Mycolicibacterium peregrinum</name>
    <name type="common">Mycobacterium peregrinum</name>
    <dbReference type="NCBI Taxonomy" id="43304"/>
    <lineage>
        <taxon>Bacteria</taxon>
        <taxon>Bacillati</taxon>
        <taxon>Actinomycetota</taxon>
        <taxon>Actinomycetes</taxon>
        <taxon>Mycobacteriales</taxon>
        <taxon>Mycobacteriaceae</taxon>
        <taxon>Mycolicibacterium</taxon>
    </lineage>
</organism>
<gene>
    <name evidence="2" type="ORF">A5779_05615</name>
</gene>
<protein>
    <submittedName>
        <fullName evidence="2">Uncharacterized protein</fullName>
    </submittedName>
</protein>
<evidence type="ECO:0000313" key="2">
    <source>
        <dbReference type="EMBL" id="OBB84646.1"/>
    </source>
</evidence>
<proteinExistence type="predicted"/>
<evidence type="ECO:0000313" key="3">
    <source>
        <dbReference type="Proteomes" id="UP000094008"/>
    </source>
</evidence>
<sequence>MTTPDLPAAERNQGKHWVWFVVLLGVMGVFGFVVASVMMLPLAMATDPCHEGVTDKVCQLSAKGQNVLVWIPWMCLVTGTVLAVAGAAVAAWRKWTPLIGIPVGIFGYVGMIAIGYWLAFAV</sequence>
<dbReference type="RefSeq" id="WP_064886366.1">
    <property type="nucleotide sequence ID" value="NZ_LZSY01000158.1"/>
</dbReference>
<keyword evidence="1" id="KW-0812">Transmembrane</keyword>
<feature type="transmembrane region" description="Helical" evidence="1">
    <location>
        <begin position="99"/>
        <end position="119"/>
    </location>
</feature>
<feature type="transmembrane region" description="Helical" evidence="1">
    <location>
        <begin position="70"/>
        <end position="92"/>
    </location>
</feature>
<reference evidence="3" key="1">
    <citation type="submission" date="2016-06" db="EMBL/GenBank/DDBJ databases">
        <authorList>
            <person name="Sutton G."/>
            <person name="Brinkac L."/>
            <person name="Sanka R."/>
            <person name="Adams M."/>
            <person name="Lau E."/>
            <person name="Mehaffy C."/>
            <person name="Tameris M."/>
            <person name="Hatherill M."/>
            <person name="Hanekom W."/>
            <person name="Mahomed H."/>
            <person name="Mcshane H."/>
        </authorList>
    </citation>
    <scope>NUCLEOTIDE SEQUENCE [LARGE SCALE GENOMIC DNA]</scope>
    <source>
        <strain evidence="3">852002-10433_SCH5171157</strain>
    </source>
</reference>
<dbReference type="Proteomes" id="UP000094008">
    <property type="component" value="Unassembled WGS sequence"/>
</dbReference>
<evidence type="ECO:0000256" key="1">
    <source>
        <dbReference type="SAM" id="Phobius"/>
    </source>
</evidence>
<dbReference type="AlphaFoldDB" id="A0A1A0VN71"/>
<keyword evidence="1" id="KW-1133">Transmembrane helix</keyword>
<name>A0A1A0VN71_MYCPR</name>
<accession>A0A1A0VN71</accession>
<keyword evidence="1" id="KW-0472">Membrane</keyword>
<dbReference type="OrthoDB" id="4732937at2"/>
<feature type="transmembrane region" description="Helical" evidence="1">
    <location>
        <begin position="17"/>
        <end position="38"/>
    </location>
</feature>
<comment type="caution">
    <text evidence="2">The sequence shown here is derived from an EMBL/GenBank/DDBJ whole genome shotgun (WGS) entry which is preliminary data.</text>
</comment>
<dbReference type="EMBL" id="LZSY01000158">
    <property type="protein sequence ID" value="OBB84646.1"/>
    <property type="molecule type" value="Genomic_DNA"/>
</dbReference>